<keyword evidence="6" id="KW-0560">Oxidoreductase</keyword>
<comment type="similarity">
    <text evidence="2">Belongs to the organic radical-activating enzymes family.</text>
</comment>
<dbReference type="GO" id="GO:0016829">
    <property type="term" value="F:lyase activity"/>
    <property type="evidence" value="ECO:0007669"/>
    <property type="project" value="UniProtKB-KW"/>
</dbReference>
<protein>
    <submittedName>
        <fullName evidence="10">Pyruvate formate lyase activating enzyme</fullName>
    </submittedName>
</protein>
<dbReference type="InterPro" id="IPR034457">
    <property type="entry name" value="Organic_radical-activating"/>
</dbReference>
<evidence type="ECO:0000256" key="8">
    <source>
        <dbReference type="ARBA" id="ARBA00023014"/>
    </source>
</evidence>
<dbReference type="SFLD" id="SFLDG01066">
    <property type="entry name" value="organic_radical-activating_enz"/>
    <property type="match status" value="1"/>
</dbReference>
<evidence type="ECO:0000256" key="5">
    <source>
        <dbReference type="ARBA" id="ARBA00022723"/>
    </source>
</evidence>
<keyword evidence="8" id="KW-0411">Iron-sulfur</keyword>
<dbReference type="PROSITE" id="PS51918">
    <property type="entry name" value="RADICAL_SAM"/>
    <property type="match status" value="1"/>
</dbReference>
<keyword evidence="7" id="KW-0408">Iron</keyword>
<dbReference type="InterPro" id="IPR058240">
    <property type="entry name" value="rSAM_sf"/>
</dbReference>
<evidence type="ECO:0000256" key="7">
    <source>
        <dbReference type="ARBA" id="ARBA00023004"/>
    </source>
</evidence>
<evidence type="ECO:0000313" key="10">
    <source>
        <dbReference type="EMBL" id="PWJ29954.1"/>
    </source>
</evidence>
<evidence type="ECO:0000256" key="3">
    <source>
        <dbReference type="ARBA" id="ARBA00022485"/>
    </source>
</evidence>
<evidence type="ECO:0000256" key="6">
    <source>
        <dbReference type="ARBA" id="ARBA00023002"/>
    </source>
</evidence>
<keyword evidence="3" id="KW-0004">4Fe-4S</keyword>
<dbReference type="RefSeq" id="WP_109731080.1">
    <property type="nucleotide sequence ID" value="NZ_BAAACK010000018.1"/>
</dbReference>
<sequence>METGRIFDTKEFAVYDGEGIRVTYFLQGCPLRCEWCHNPEGQPVEGGRTVRSVEIIDEIRDYAVMWKGCTGGVTFSGGEPLMQEAFLAEIMDGIGDVSKAIETSAAVRGQVFQNICRRADFVYVDLKLMDEEQHRRYTGISNRLILDNIRWLAETDIPCTVRIPMIPGVNATEENYRQTAEFLAGLPRKLPVELLPYNTLTRAKYDAIHKEYRISFDEEDAVCEDTQIFTRYGIPCGIL</sequence>
<dbReference type="PANTHER" id="PTHR30352:SF4">
    <property type="entry name" value="PYRUVATE FORMATE-LYASE 2-ACTIVATING ENZYME"/>
    <property type="match status" value="1"/>
</dbReference>
<dbReference type="GO" id="GO:0016491">
    <property type="term" value="F:oxidoreductase activity"/>
    <property type="evidence" value="ECO:0007669"/>
    <property type="project" value="UniProtKB-KW"/>
</dbReference>
<dbReference type="Proteomes" id="UP000245845">
    <property type="component" value="Unassembled WGS sequence"/>
</dbReference>
<keyword evidence="11" id="KW-1185">Reference proteome</keyword>
<dbReference type="SUPFAM" id="SSF102114">
    <property type="entry name" value="Radical SAM enzymes"/>
    <property type="match status" value="1"/>
</dbReference>
<dbReference type="Pfam" id="PF04055">
    <property type="entry name" value="Radical_SAM"/>
    <property type="match status" value="1"/>
</dbReference>
<evidence type="ECO:0000256" key="2">
    <source>
        <dbReference type="ARBA" id="ARBA00009777"/>
    </source>
</evidence>
<dbReference type="GO" id="GO:0046872">
    <property type="term" value="F:metal ion binding"/>
    <property type="evidence" value="ECO:0007669"/>
    <property type="project" value="UniProtKB-KW"/>
</dbReference>
<keyword evidence="10" id="KW-0670">Pyruvate</keyword>
<keyword evidence="10" id="KW-0456">Lyase</keyword>
<keyword evidence="5" id="KW-0479">Metal-binding</keyword>
<dbReference type="GO" id="GO:0051539">
    <property type="term" value="F:4 iron, 4 sulfur cluster binding"/>
    <property type="evidence" value="ECO:0007669"/>
    <property type="project" value="UniProtKB-KW"/>
</dbReference>
<proteinExistence type="inferred from homology"/>
<organism evidence="10 11">
    <name type="scientific">Faecalicatena orotica</name>
    <dbReference type="NCBI Taxonomy" id="1544"/>
    <lineage>
        <taxon>Bacteria</taxon>
        <taxon>Bacillati</taxon>
        <taxon>Bacillota</taxon>
        <taxon>Clostridia</taxon>
        <taxon>Lachnospirales</taxon>
        <taxon>Lachnospiraceae</taxon>
        <taxon>Faecalicatena</taxon>
    </lineage>
</organism>
<comment type="caution">
    <text evidence="10">The sequence shown here is derived from an EMBL/GenBank/DDBJ whole genome shotgun (WGS) entry which is preliminary data.</text>
</comment>
<dbReference type="SFLD" id="SFLDS00029">
    <property type="entry name" value="Radical_SAM"/>
    <property type="match status" value="1"/>
</dbReference>
<evidence type="ECO:0000259" key="9">
    <source>
        <dbReference type="PROSITE" id="PS51918"/>
    </source>
</evidence>
<dbReference type="CDD" id="cd01335">
    <property type="entry name" value="Radical_SAM"/>
    <property type="match status" value="1"/>
</dbReference>
<accession>A0A2Y9CA01</accession>
<dbReference type="AlphaFoldDB" id="A0A2Y9CA01"/>
<comment type="cofactor">
    <cofactor evidence="1">
        <name>[4Fe-4S] cluster</name>
        <dbReference type="ChEBI" id="CHEBI:49883"/>
    </cofactor>
</comment>
<dbReference type="Gene3D" id="3.20.20.70">
    <property type="entry name" value="Aldolase class I"/>
    <property type="match status" value="1"/>
</dbReference>
<gene>
    <name evidence="10" type="ORF">A8806_105257</name>
</gene>
<dbReference type="InterPro" id="IPR007197">
    <property type="entry name" value="rSAM"/>
</dbReference>
<evidence type="ECO:0000313" key="11">
    <source>
        <dbReference type="Proteomes" id="UP000245845"/>
    </source>
</evidence>
<name>A0A2Y9CA01_9FIRM</name>
<dbReference type="PANTHER" id="PTHR30352">
    <property type="entry name" value="PYRUVATE FORMATE-LYASE-ACTIVATING ENZYME"/>
    <property type="match status" value="1"/>
</dbReference>
<dbReference type="PROSITE" id="PS01087">
    <property type="entry name" value="RADICAL_ACTIVATING"/>
    <property type="match status" value="1"/>
</dbReference>
<evidence type="ECO:0000256" key="1">
    <source>
        <dbReference type="ARBA" id="ARBA00001966"/>
    </source>
</evidence>
<dbReference type="OrthoDB" id="9782387at2"/>
<feature type="domain" description="Radical SAM core" evidence="9">
    <location>
        <begin position="15"/>
        <end position="235"/>
    </location>
</feature>
<dbReference type="InterPro" id="IPR013785">
    <property type="entry name" value="Aldolase_TIM"/>
</dbReference>
<evidence type="ECO:0000256" key="4">
    <source>
        <dbReference type="ARBA" id="ARBA00022691"/>
    </source>
</evidence>
<reference evidence="10 11" key="1">
    <citation type="submission" date="2018-05" db="EMBL/GenBank/DDBJ databases">
        <title>The Hungate 1000. A catalogue of reference genomes from the rumen microbiome.</title>
        <authorList>
            <person name="Kelly W."/>
        </authorList>
    </citation>
    <scope>NUCLEOTIDE SEQUENCE [LARGE SCALE GENOMIC DNA]</scope>
    <source>
        <strain evidence="10 11">NLAE-zl-C242</strain>
    </source>
</reference>
<dbReference type="EMBL" id="QGDL01000005">
    <property type="protein sequence ID" value="PWJ29954.1"/>
    <property type="molecule type" value="Genomic_DNA"/>
</dbReference>
<dbReference type="InterPro" id="IPR001989">
    <property type="entry name" value="Radical_activat_CS"/>
</dbReference>
<keyword evidence="4" id="KW-0949">S-adenosyl-L-methionine</keyword>